<organism evidence="2 3">
    <name type="scientific">Weissella thailandensis</name>
    <dbReference type="NCBI Taxonomy" id="89061"/>
    <lineage>
        <taxon>Bacteria</taxon>
        <taxon>Bacillati</taxon>
        <taxon>Bacillota</taxon>
        <taxon>Bacilli</taxon>
        <taxon>Lactobacillales</taxon>
        <taxon>Lactobacillaceae</taxon>
        <taxon>Weissella</taxon>
    </lineage>
</organism>
<reference evidence="2 3" key="1">
    <citation type="submission" date="2018-07" db="EMBL/GenBank/DDBJ databases">
        <title>Genome-based reclassification of Weissella jogaejeotgali as Weissella thailandensis.</title>
        <authorList>
            <person name="Chun J."/>
            <person name="Kim B.-Y."/>
            <person name="Kwak M.-J."/>
        </authorList>
    </citation>
    <scope>NUCLEOTIDE SEQUENCE [LARGE SCALE GENOMIC DNA]</scope>
    <source>
        <strain evidence="2 3">KCTC 3751</strain>
    </source>
</reference>
<evidence type="ECO:0000259" key="1">
    <source>
        <dbReference type="Pfam" id="PF01610"/>
    </source>
</evidence>
<dbReference type="RefSeq" id="WP_115471705.1">
    <property type="nucleotide sequence ID" value="NZ_BJEC01000026.1"/>
</dbReference>
<dbReference type="Pfam" id="PF01610">
    <property type="entry name" value="DDE_Tnp_ISL3"/>
    <property type="match status" value="1"/>
</dbReference>
<keyword evidence="3" id="KW-1185">Reference proteome</keyword>
<dbReference type="EMBL" id="QRAY01000025">
    <property type="protein sequence ID" value="RDS58688.1"/>
    <property type="molecule type" value="Genomic_DNA"/>
</dbReference>
<dbReference type="InterPro" id="IPR002560">
    <property type="entry name" value="Transposase_DDE"/>
</dbReference>
<evidence type="ECO:0000313" key="3">
    <source>
        <dbReference type="Proteomes" id="UP000254492"/>
    </source>
</evidence>
<proteinExistence type="predicted"/>
<feature type="domain" description="Transposase IS204/IS1001/IS1096/IS1165 DDE" evidence="1">
    <location>
        <begin position="6"/>
        <end position="43"/>
    </location>
</feature>
<gene>
    <name evidence="2" type="ORF">DWV05_09665</name>
</gene>
<evidence type="ECO:0000313" key="2">
    <source>
        <dbReference type="EMBL" id="RDS58688.1"/>
    </source>
</evidence>
<name>A0ABX9I3K9_9LACO</name>
<protein>
    <recommendedName>
        <fullName evidence="1">Transposase IS204/IS1001/IS1096/IS1165 DDE domain-containing protein</fullName>
    </recommendedName>
</protein>
<accession>A0ABX9I3K9</accession>
<dbReference type="Proteomes" id="UP000254492">
    <property type="component" value="Unassembled WGS sequence"/>
</dbReference>
<comment type="caution">
    <text evidence="2">The sequence shown here is derived from an EMBL/GenBank/DDBJ whole genome shotgun (WGS) entry which is preliminary data.</text>
</comment>
<sequence length="75" mass="8787">MRSLKIVLYIKLSNGPGQANNKIKAIKRTAYGFRNFKLFHLRILIAFKDSFYSQNYTKSSQIHIEFSCLVLKLFN</sequence>